<dbReference type="Pfam" id="PF03720">
    <property type="entry name" value="UDPG_MGDP_dh_C"/>
    <property type="match status" value="1"/>
</dbReference>
<dbReference type="PIRSF" id="PIRSF000124">
    <property type="entry name" value="UDPglc_GDPman_dh"/>
    <property type="match status" value="1"/>
</dbReference>
<comment type="caution">
    <text evidence="6">The sequence shown here is derived from an EMBL/GenBank/DDBJ whole genome shotgun (WGS) entry which is preliminary data.</text>
</comment>
<dbReference type="NCBIfam" id="TIGR03026">
    <property type="entry name" value="NDP-sugDHase"/>
    <property type="match status" value="1"/>
</dbReference>
<dbReference type="InterPro" id="IPR008927">
    <property type="entry name" value="6-PGluconate_DH-like_C_sf"/>
</dbReference>
<feature type="domain" description="UDP-glucose/GDP-mannose dehydrogenase C-terminal" evidence="5">
    <location>
        <begin position="313"/>
        <end position="416"/>
    </location>
</feature>
<dbReference type="AlphaFoldDB" id="A0A1G2HNS8"/>
<dbReference type="InterPro" id="IPR017476">
    <property type="entry name" value="UDP-Glc/GDP-Man"/>
</dbReference>
<evidence type="ECO:0000259" key="5">
    <source>
        <dbReference type="SMART" id="SM00984"/>
    </source>
</evidence>
<evidence type="ECO:0000256" key="1">
    <source>
        <dbReference type="ARBA" id="ARBA00006601"/>
    </source>
</evidence>
<dbReference type="InterPro" id="IPR001732">
    <property type="entry name" value="UDP-Glc/GDP-Man_DH_N"/>
</dbReference>
<dbReference type="Gene3D" id="3.40.50.720">
    <property type="entry name" value="NAD(P)-binding Rossmann-like Domain"/>
    <property type="match status" value="2"/>
</dbReference>
<dbReference type="PANTHER" id="PTHR43491:SF2">
    <property type="entry name" value="UDP-N-ACETYL-D-MANNOSAMINE DEHYDROGENASE"/>
    <property type="match status" value="1"/>
</dbReference>
<dbReference type="EMBL" id="MHOO01000008">
    <property type="protein sequence ID" value="OGZ64146.1"/>
    <property type="molecule type" value="Genomic_DNA"/>
</dbReference>
<evidence type="ECO:0000256" key="3">
    <source>
        <dbReference type="ARBA" id="ARBA00023027"/>
    </source>
</evidence>
<dbReference type="SUPFAM" id="SSF48179">
    <property type="entry name" value="6-phosphogluconate dehydrogenase C-terminal domain-like"/>
    <property type="match status" value="1"/>
</dbReference>
<gene>
    <name evidence="6" type="ORF">A2730_03380</name>
</gene>
<dbReference type="InterPro" id="IPR036291">
    <property type="entry name" value="NAD(P)-bd_dom_sf"/>
</dbReference>
<dbReference type="SUPFAM" id="SSF52413">
    <property type="entry name" value="UDP-glucose/GDP-mannose dehydrogenase C-terminal domain"/>
    <property type="match status" value="1"/>
</dbReference>
<dbReference type="GO" id="GO:0016628">
    <property type="term" value="F:oxidoreductase activity, acting on the CH-CH group of donors, NAD or NADP as acceptor"/>
    <property type="evidence" value="ECO:0007669"/>
    <property type="project" value="InterPro"/>
</dbReference>
<reference evidence="6 7" key="1">
    <citation type="journal article" date="2016" name="Nat. Commun.">
        <title>Thousands of microbial genomes shed light on interconnected biogeochemical processes in an aquifer system.</title>
        <authorList>
            <person name="Anantharaman K."/>
            <person name="Brown C.T."/>
            <person name="Hug L.A."/>
            <person name="Sharon I."/>
            <person name="Castelle C.J."/>
            <person name="Probst A.J."/>
            <person name="Thomas B.C."/>
            <person name="Singh A."/>
            <person name="Wilkins M.J."/>
            <person name="Karaoz U."/>
            <person name="Brodie E.L."/>
            <person name="Williams K.H."/>
            <person name="Hubbard S.S."/>
            <person name="Banfield J.F."/>
        </authorList>
    </citation>
    <scope>NUCLEOTIDE SEQUENCE [LARGE SCALE GENOMIC DNA]</scope>
</reference>
<dbReference type="InterPro" id="IPR036220">
    <property type="entry name" value="UDP-Glc/GDP-Man_DH_C_sf"/>
</dbReference>
<dbReference type="GO" id="GO:0016616">
    <property type="term" value="F:oxidoreductase activity, acting on the CH-OH group of donors, NAD or NADP as acceptor"/>
    <property type="evidence" value="ECO:0007669"/>
    <property type="project" value="InterPro"/>
</dbReference>
<dbReference type="GO" id="GO:0000271">
    <property type="term" value="P:polysaccharide biosynthetic process"/>
    <property type="evidence" value="ECO:0007669"/>
    <property type="project" value="InterPro"/>
</dbReference>
<dbReference type="SMART" id="SM00984">
    <property type="entry name" value="UDPG_MGDP_dh_C"/>
    <property type="match status" value="1"/>
</dbReference>
<accession>A0A1G2HNS8</accession>
<organism evidence="6 7">
    <name type="scientific">Candidatus Staskawiczbacteria bacterium RIFCSPHIGHO2_01_FULL_39_25</name>
    <dbReference type="NCBI Taxonomy" id="1802202"/>
    <lineage>
        <taxon>Bacteria</taxon>
        <taxon>Candidatus Staskawicziibacteriota</taxon>
    </lineage>
</organism>
<keyword evidence="3" id="KW-0520">NAD</keyword>
<dbReference type="Pfam" id="PF03721">
    <property type="entry name" value="UDPG_MGDP_dh_N"/>
    <property type="match status" value="1"/>
</dbReference>
<proteinExistence type="inferred from homology"/>
<comment type="similarity">
    <text evidence="1 4">Belongs to the UDP-glucose/GDP-mannose dehydrogenase family.</text>
</comment>
<dbReference type="SUPFAM" id="SSF51735">
    <property type="entry name" value="NAD(P)-binding Rossmann-fold domains"/>
    <property type="match status" value="1"/>
</dbReference>
<dbReference type="PIRSF" id="PIRSF500136">
    <property type="entry name" value="UDP_ManNAc_DH"/>
    <property type="match status" value="1"/>
</dbReference>
<sequence>MESKKVDNVCVIGLGYVGLTLAVTLAEKGLTVFGIEKNEKILGDLKKGKSHFHEKGLNELIQKTKGTTLLLSKEIPAGKAINCFIIAVSTPIDAITKLPRIDYIEKATQEIVPHLQPGQLVVLRSTIPVGATRNVVLPILQKKCSGFYLSFCPERTAEGKALEELKTLPQVVGGLDEASTDAAVELFSKISPLIVRTESLEVAEIVKLVNNSYRDMMFAYANQIALICKSLHLDAKDVIDAANLGYPRADIKLPGLVGGFCLEKDPYILMTSAKSDISLIKAAKQINENTIYHILDSIKSHVKRKPLKDVKFFISGFAFKGDPETDDLRSSQAIKLLELLKKNKANNILGHDFIVSQKQMKNLGVVPVSIEKGLKEADVAVFMNNHRSYANVNMELLAKKMKKGSLIFDGWHIFPEQLKHNDHIAYESIGFSKRVEKI</sequence>
<keyword evidence="2" id="KW-0560">Oxidoreductase</keyword>
<dbReference type="GO" id="GO:0051287">
    <property type="term" value="F:NAD binding"/>
    <property type="evidence" value="ECO:0007669"/>
    <property type="project" value="InterPro"/>
</dbReference>
<dbReference type="Pfam" id="PF00984">
    <property type="entry name" value="UDPG_MGDP_dh"/>
    <property type="match status" value="1"/>
</dbReference>
<dbReference type="InterPro" id="IPR028359">
    <property type="entry name" value="UDP_ManNAc/GlcNAc_DH"/>
</dbReference>
<evidence type="ECO:0000313" key="6">
    <source>
        <dbReference type="EMBL" id="OGZ64146.1"/>
    </source>
</evidence>
<dbReference type="STRING" id="1802202.A2730_03380"/>
<dbReference type="Proteomes" id="UP000176855">
    <property type="component" value="Unassembled WGS sequence"/>
</dbReference>
<dbReference type="InterPro" id="IPR014027">
    <property type="entry name" value="UDP-Glc/GDP-Man_DH_C"/>
</dbReference>
<evidence type="ECO:0000256" key="4">
    <source>
        <dbReference type="PIRNR" id="PIRNR000124"/>
    </source>
</evidence>
<evidence type="ECO:0000256" key="2">
    <source>
        <dbReference type="ARBA" id="ARBA00023002"/>
    </source>
</evidence>
<dbReference type="PANTHER" id="PTHR43491">
    <property type="entry name" value="UDP-N-ACETYL-D-MANNOSAMINE DEHYDROGENASE"/>
    <property type="match status" value="1"/>
</dbReference>
<dbReference type="InterPro" id="IPR014026">
    <property type="entry name" value="UDP-Glc/GDP-Man_DH_dimer"/>
</dbReference>
<protein>
    <recommendedName>
        <fullName evidence="5">UDP-glucose/GDP-mannose dehydrogenase C-terminal domain-containing protein</fullName>
    </recommendedName>
</protein>
<name>A0A1G2HNS8_9BACT</name>
<evidence type="ECO:0000313" key="7">
    <source>
        <dbReference type="Proteomes" id="UP000176855"/>
    </source>
</evidence>